<gene>
    <name evidence="2" type="ORF">C0J27_02250</name>
</gene>
<evidence type="ECO:0000313" key="2">
    <source>
        <dbReference type="EMBL" id="AXK60558.1"/>
    </source>
</evidence>
<feature type="transmembrane region" description="Helical" evidence="1">
    <location>
        <begin position="138"/>
        <end position="156"/>
    </location>
</feature>
<sequence>MIYKIFSKFIPLCIAMLATFIPFSMIIGSKAAWFSCSSMSLPALGYHASLLYVILSIFTKGLLSFHAIIFIAMHRLPHLAATSALRKKNWIISVALPVVAMILFCMHTVGQTVFYYSWYWFIPMIIYYFVPDTLPSRAVCASFVAHAVGSVIWLYRGHVPVQAWTLLMPIVPLERMIIAAGMLSFVYIFQAVSSLQADKVSA</sequence>
<keyword evidence="1" id="KW-0472">Membrane</keyword>
<keyword evidence="1" id="KW-1133">Transmembrane helix</keyword>
<evidence type="ECO:0000256" key="1">
    <source>
        <dbReference type="SAM" id="Phobius"/>
    </source>
</evidence>
<feature type="transmembrane region" description="Helical" evidence="1">
    <location>
        <begin position="115"/>
        <end position="131"/>
    </location>
</feature>
<feature type="transmembrane region" description="Helical" evidence="1">
    <location>
        <begin position="90"/>
        <end position="109"/>
    </location>
</feature>
<dbReference type="Proteomes" id="UP000254834">
    <property type="component" value="Chromosome"/>
</dbReference>
<dbReference type="EMBL" id="CP025544">
    <property type="protein sequence ID" value="AXK60558.1"/>
    <property type="molecule type" value="Genomic_DNA"/>
</dbReference>
<keyword evidence="1" id="KW-0812">Transmembrane</keyword>
<dbReference type="RefSeq" id="WP_115585573.1">
    <property type="nucleotide sequence ID" value="NZ_CP025544.1"/>
</dbReference>
<proteinExistence type="predicted"/>
<organism evidence="2 3">
    <name type="scientific">Candidatus Chromulinivorax destructor</name>
    <dbReference type="NCBI Taxonomy" id="2066483"/>
    <lineage>
        <taxon>Bacteria</taxon>
        <taxon>Candidatus Babelota</taxon>
        <taxon>Candidatus Babeliae</taxon>
        <taxon>Candidatus Babeliales</taxon>
        <taxon>Candidatus Chromulinivoraceae</taxon>
        <taxon>Candidatus Chromulinivorax</taxon>
    </lineage>
</organism>
<dbReference type="KEGG" id="cdes:C0J27_02250"/>
<keyword evidence="3" id="KW-1185">Reference proteome</keyword>
<dbReference type="AlphaFoldDB" id="A0A345ZB91"/>
<accession>A0A345ZB91</accession>
<protein>
    <submittedName>
        <fullName evidence="2">Uncharacterized protein</fullName>
    </submittedName>
</protein>
<feature type="transmembrane region" description="Helical" evidence="1">
    <location>
        <begin position="12"/>
        <end position="34"/>
    </location>
</feature>
<reference evidence="2 3" key="1">
    <citation type="submission" date="2017-12" db="EMBL/GenBank/DDBJ databases">
        <title>Chromulinavorax destructans is a abundant pathogen of dominant heterotrophic picoflagllates.</title>
        <authorList>
            <person name="Deeg C.M."/>
            <person name="Zimmer M."/>
            <person name="Suttle C.A."/>
        </authorList>
    </citation>
    <scope>NUCLEOTIDE SEQUENCE [LARGE SCALE GENOMIC DNA]</scope>
    <source>
        <strain evidence="2 3">SeV1</strain>
    </source>
</reference>
<feature type="transmembrane region" description="Helical" evidence="1">
    <location>
        <begin position="46"/>
        <end position="69"/>
    </location>
</feature>
<evidence type="ECO:0000313" key="3">
    <source>
        <dbReference type="Proteomes" id="UP000254834"/>
    </source>
</evidence>
<name>A0A345ZB91_9BACT</name>
<feature type="transmembrane region" description="Helical" evidence="1">
    <location>
        <begin position="176"/>
        <end position="195"/>
    </location>
</feature>